<protein>
    <submittedName>
        <fullName evidence="2">Uncharacterized protein</fullName>
    </submittedName>
</protein>
<reference evidence="2 3" key="1">
    <citation type="journal article" date="2020" name="Cell">
        <title>Large-Scale Comparative Analyses of Tick Genomes Elucidate Their Genetic Diversity and Vector Capacities.</title>
        <authorList>
            <consortium name="Tick Genome and Microbiome Consortium (TIGMIC)"/>
            <person name="Jia N."/>
            <person name="Wang J."/>
            <person name="Shi W."/>
            <person name="Du L."/>
            <person name="Sun Y."/>
            <person name="Zhan W."/>
            <person name="Jiang J.F."/>
            <person name="Wang Q."/>
            <person name="Zhang B."/>
            <person name="Ji P."/>
            <person name="Bell-Sakyi L."/>
            <person name="Cui X.M."/>
            <person name="Yuan T.T."/>
            <person name="Jiang B.G."/>
            <person name="Yang W.F."/>
            <person name="Lam T.T."/>
            <person name="Chang Q.C."/>
            <person name="Ding S.J."/>
            <person name="Wang X.J."/>
            <person name="Zhu J.G."/>
            <person name="Ruan X.D."/>
            <person name="Zhao L."/>
            <person name="Wei J.T."/>
            <person name="Ye R.Z."/>
            <person name="Que T.C."/>
            <person name="Du C.H."/>
            <person name="Zhou Y.H."/>
            <person name="Cheng J.X."/>
            <person name="Dai P.F."/>
            <person name="Guo W.B."/>
            <person name="Han X.H."/>
            <person name="Huang E.J."/>
            <person name="Li L.F."/>
            <person name="Wei W."/>
            <person name="Gao Y.C."/>
            <person name="Liu J.Z."/>
            <person name="Shao H.Z."/>
            <person name="Wang X."/>
            <person name="Wang C.C."/>
            <person name="Yang T.C."/>
            <person name="Huo Q.B."/>
            <person name="Li W."/>
            <person name="Chen H.Y."/>
            <person name="Chen S.E."/>
            <person name="Zhou L.G."/>
            <person name="Ni X.B."/>
            <person name="Tian J.H."/>
            <person name="Sheng Y."/>
            <person name="Liu T."/>
            <person name="Pan Y.S."/>
            <person name="Xia L.Y."/>
            <person name="Li J."/>
            <person name="Zhao F."/>
            <person name="Cao W.C."/>
        </authorList>
    </citation>
    <scope>NUCLEOTIDE SEQUENCE [LARGE SCALE GENOMIC DNA]</scope>
    <source>
        <strain evidence="2">HaeL-2018</strain>
    </source>
</reference>
<feature type="region of interest" description="Disordered" evidence="1">
    <location>
        <begin position="1"/>
        <end position="24"/>
    </location>
</feature>
<dbReference type="OrthoDB" id="3039988at2759"/>
<gene>
    <name evidence="2" type="ORF">HPB48_017396</name>
</gene>
<feature type="region of interest" description="Disordered" evidence="1">
    <location>
        <begin position="37"/>
        <end position="59"/>
    </location>
</feature>
<dbReference type="Proteomes" id="UP000821853">
    <property type="component" value="Chromosome 5"/>
</dbReference>
<evidence type="ECO:0000313" key="2">
    <source>
        <dbReference type="EMBL" id="KAH9375874.1"/>
    </source>
</evidence>
<keyword evidence="3" id="KW-1185">Reference proteome</keyword>
<proteinExistence type="predicted"/>
<accession>A0A9J6GKW4</accession>
<feature type="compositionally biased region" description="Acidic residues" evidence="1">
    <location>
        <begin position="1"/>
        <end position="11"/>
    </location>
</feature>
<sequence>MPNADEDDMEYDVLRGRTPAKPGPWQIMLDREITKKTAVAKNTRPQRTPPLPTSSTDVAPGLHDAEYNVIFRPRSGLRVAAWTDRQIAQALQLTTSIPEDIFNVHVTVKSQPIQGLIIASTPDEHCARALSSNTVVHLGATTYELQPCLKLFQGMVRGVVHGLDQDTAKEQLPRILAPAGINGASIIHAKMLGKTTLALITFEGKHVPFYVKAYGTLHRCRRYRQTVQHCSRCGEFRTPSGCMPQTTRVTRHPTTTALPNACCVAWIIPPWTKPERKGSSPPHPFQYPGPHG</sequence>
<comment type="caution">
    <text evidence="2">The sequence shown here is derived from an EMBL/GenBank/DDBJ whole genome shotgun (WGS) entry which is preliminary data.</text>
</comment>
<dbReference type="VEuPathDB" id="VectorBase:HLOH_044511"/>
<dbReference type="AlphaFoldDB" id="A0A9J6GKW4"/>
<dbReference type="EMBL" id="JABSTR010000007">
    <property type="protein sequence ID" value="KAH9375874.1"/>
    <property type="molecule type" value="Genomic_DNA"/>
</dbReference>
<dbReference type="OMA" id="CEYENEP"/>
<evidence type="ECO:0000313" key="3">
    <source>
        <dbReference type="Proteomes" id="UP000821853"/>
    </source>
</evidence>
<evidence type="ECO:0000256" key="1">
    <source>
        <dbReference type="SAM" id="MobiDB-lite"/>
    </source>
</evidence>
<name>A0A9J6GKW4_HAELO</name>
<organism evidence="2 3">
    <name type="scientific">Haemaphysalis longicornis</name>
    <name type="common">Bush tick</name>
    <dbReference type="NCBI Taxonomy" id="44386"/>
    <lineage>
        <taxon>Eukaryota</taxon>
        <taxon>Metazoa</taxon>
        <taxon>Ecdysozoa</taxon>
        <taxon>Arthropoda</taxon>
        <taxon>Chelicerata</taxon>
        <taxon>Arachnida</taxon>
        <taxon>Acari</taxon>
        <taxon>Parasitiformes</taxon>
        <taxon>Ixodida</taxon>
        <taxon>Ixodoidea</taxon>
        <taxon>Ixodidae</taxon>
        <taxon>Haemaphysalinae</taxon>
        <taxon>Haemaphysalis</taxon>
    </lineage>
</organism>